<reference evidence="1" key="2">
    <citation type="submission" date="2013-04" db="UniProtKB">
        <authorList>
            <consortium name="EnsemblPlants"/>
        </authorList>
    </citation>
    <scope>IDENTIFICATION</scope>
</reference>
<organism evidence="1">
    <name type="scientific">Oryza brachyantha</name>
    <name type="common">malo sina</name>
    <dbReference type="NCBI Taxonomy" id="4533"/>
    <lineage>
        <taxon>Eukaryota</taxon>
        <taxon>Viridiplantae</taxon>
        <taxon>Streptophyta</taxon>
        <taxon>Embryophyta</taxon>
        <taxon>Tracheophyta</taxon>
        <taxon>Spermatophyta</taxon>
        <taxon>Magnoliopsida</taxon>
        <taxon>Liliopsida</taxon>
        <taxon>Poales</taxon>
        <taxon>Poaceae</taxon>
        <taxon>BOP clade</taxon>
        <taxon>Oryzoideae</taxon>
        <taxon>Oryzeae</taxon>
        <taxon>Oryzinae</taxon>
        <taxon>Oryza</taxon>
    </lineage>
</organism>
<accession>J3L797</accession>
<dbReference type="EnsemblPlants" id="OB01G51030.1">
    <property type="protein sequence ID" value="OB01G51030.1"/>
    <property type="gene ID" value="OB01G51030"/>
</dbReference>
<dbReference type="HOGENOM" id="CLU_2363062_0_0_1"/>
<name>J3L797_ORYBR</name>
<evidence type="ECO:0000313" key="1">
    <source>
        <dbReference type="EnsemblPlants" id="OB01G51030.1"/>
    </source>
</evidence>
<dbReference type="Gramene" id="OB01G51030.1">
    <property type="protein sequence ID" value="OB01G51030.1"/>
    <property type="gene ID" value="OB01G51030"/>
</dbReference>
<protein>
    <submittedName>
        <fullName evidence="1">Uncharacterized protein</fullName>
    </submittedName>
</protein>
<proteinExistence type="predicted"/>
<keyword evidence="2" id="KW-1185">Reference proteome</keyword>
<dbReference type="AlphaFoldDB" id="J3L797"/>
<dbReference type="Proteomes" id="UP000006038">
    <property type="component" value="Chromosome 1"/>
</dbReference>
<evidence type="ECO:0000313" key="2">
    <source>
        <dbReference type="Proteomes" id="UP000006038"/>
    </source>
</evidence>
<reference evidence="1" key="1">
    <citation type="journal article" date="2013" name="Nat. Commun.">
        <title>Whole-genome sequencing of Oryza brachyantha reveals mechanisms underlying Oryza genome evolution.</title>
        <authorList>
            <person name="Chen J."/>
            <person name="Huang Q."/>
            <person name="Gao D."/>
            <person name="Wang J."/>
            <person name="Lang Y."/>
            <person name="Liu T."/>
            <person name="Li B."/>
            <person name="Bai Z."/>
            <person name="Luis Goicoechea J."/>
            <person name="Liang C."/>
            <person name="Chen C."/>
            <person name="Zhang W."/>
            <person name="Sun S."/>
            <person name="Liao Y."/>
            <person name="Zhang X."/>
            <person name="Yang L."/>
            <person name="Song C."/>
            <person name="Wang M."/>
            <person name="Shi J."/>
            <person name="Liu G."/>
            <person name="Liu J."/>
            <person name="Zhou H."/>
            <person name="Zhou W."/>
            <person name="Yu Q."/>
            <person name="An N."/>
            <person name="Chen Y."/>
            <person name="Cai Q."/>
            <person name="Wang B."/>
            <person name="Liu B."/>
            <person name="Min J."/>
            <person name="Huang Y."/>
            <person name="Wu H."/>
            <person name="Li Z."/>
            <person name="Zhang Y."/>
            <person name="Yin Y."/>
            <person name="Song W."/>
            <person name="Jiang J."/>
            <person name="Jackson S.A."/>
            <person name="Wing R.A."/>
            <person name="Wang J."/>
            <person name="Chen M."/>
        </authorList>
    </citation>
    <scope>NUCLEOTIDE SEQUENCE [LARGE SCALE GENOMIC DNA]</scope>
    <source>
        <strain evidence="1">cv. IRGC 101232</strain>
    </source>
</reference>
<sequence length="96" mass="11009">MAVPAKKRLHFAALRLLLTSTRKTVCCLRTAEGLSLRMFCTVIMSFKVKNLNWPISISENEIWGHMLMLLLLVSYKDSYPILPPENGEKPELKQFS</sequence>